<evidence type="ECO:0000256" key="1">
    <source>
        <dbReference type="SAM" id="MobiDB-lite"/>
    </source>
</evidence>
<feature type="region of interest" description="Disordered" evidence="1">
    <location>
        <begin position="1"/>
        <end position="31"/>
    </location>
</feature>
<dbReference type="EMBL" id="MT701593">
    <property type="protein sequence ID" value="QPB09596.1"/>
    <property type="molecule type" value="Genomic_DNA"/>
</dbReference>
<evidence type="ECO:0000313" key="3">
    <source>
        <dbReference type="Proteomes" id="UP000663175"/>
    </source>
</evidence>
<proteinExistence type="predicted"/>
<gene>
    <name evidence="2" type="ORF">CPT_Sycamore_056</name>
</gene>
<reference evidence="2" key="1">
    <citation type="submission" date="2020-07" db="EMBL/GenBank/DDBJ databases">
        <title>Complete genome sequence of Streptomyces phage Sycamore.</title>
        <authorList>
            <person name="Zhang X.-H."/>
            <person name="Rivera M."/>
            <person name="Marquez A."/>
            <person name="Clark J.D."/>
            <person name="Hernandez I."/>
            <person name="Liu M."/>
            <person name="Burrowes B.H."/>
        </authorList>
    </citation>
    <scope>NUCLEOTIDE SEQUENCE</scope>
</reference>
<feature type="compositionally biased region" description="Basic and acidic residues" evidence="1">
    <location>
        <begin position="1"/>
        <end position="10"/>
    </location>
</feature>
<name>A0A873WJC8_9CAUD</name>
<organism evidence="2 3">
    <name type="scientific">Streptomyces phage Sycamore</name>
    <dbReference type="NCBI Taxonomy" id="2767589"/>
    <lineage>
        <taxon>Viruses</taxon>
        <taxon>Duplodnaviria</taxon>
        <taxon>Heunggongvirae</taxon>
        <taxon>Uroviricota</taxon>
        <taxon>Caudoviricetes</taxon>
        <taxon>Colingsworthviridae</taxon>
        <taxon>Sycamorevirus</taxon>
        <taxon>Sycamorevirus sycamore</taxon>
    </lineage>
</organism>
<protein>
    <submittedName>
        <fullName evidence="2">Uncharacterized protein</fullName>
    </submittedName>
</protein>
<sequence>MARIGSDGHRAPQKTARSRGTAASYAPYSVPTCVPQPLRW</sequence>
<keyword evidence="3" id="KW-1185">Reference proteome</keyword>
<evidence type="ECO:0000313" key="2">
    <source>
        <dbReference type="EMBL" id="QPB09596.1"/>
    </source>
</evidence>
<accession>A0A873WJC8</accession>
<dbReference type="Proteomes" id="UP000663175">
    <property type="component" value="Segment"/>
</dbReference>